<dbReference type="Proteomes" id="UP000552935">
    <property type="component" value="Unassembled WGS sequence"/>
</dbReference>
<evidence type="ECO:0000313" key="4">
    <source>
        <dbReference type="Proteomes" id="UP000552935"/>
    </source>
</evidence>
<gene>
    <name evidence="2" type="ORF">E6L36_06875</name>
    <name evidence="1" type="ORF">H0N82_04030</name>
</gene>
<comment type="caution">
    <text evidence="1">The sequence shown here is derived from an EMBL/GenBank/DDBJ whole genome shotgun (WGS) entry which is preliminary data.</text>
</comment>
<dbReference type="RefSeq" id="WP_014571363.1">
    <property type="nucleotide sequence ID" value="NZ_CABFNI010000027.1"/>
</dbReference>
<evidence type="ECO:0000313" key="3">
    <source>
        <dbReference type="Proteomes" id="UP000307517"/>
    </source>
</evidence>
<dbReference type="AlphaFoldDB" id="A0A508Z4R3"/>
<name>A0A508Z4R3_LACRH</name>
<dbReference type="EMBL" id="JACCKI010000002">
    <property type="protein sequence ID" value="NZA04302.1"/>
    <property type="molecule type" value="Genomic_DNA"/>
</dbReference>
<protein>
    <submittedName>
        <fullName evidence="1">Uncharacterized protein</fullName>
    </submittedName>
</protein>
<sequence>MNFFGKKQGSPSGDEVIADGTNDIRFDDAKNDYLYLDLLPEEMPDEQWAKIKVMMNFFKTNHHSPAVITGDLELDATARFLNYRDKKQLFLAPTSYHNFYDELHHRGSGNSSHANLASQLQAHLTAKTVPGSKNTRYMDAENQVVLKIERDRKKRVRQISYFKDGRLTREDQYDDHERLFVSDYYAQMPNLQRMTLTEPLFQTTSIQGLILNRSGVAVVNGLPLTQQYWLNNSAGEPIKLFTDMNEILVWWLVNNFVHTDRKLYVDVSSEIFPALVQLPEMQSHLIPIVHDGADAKALQTMSTSAFLISQQFSSVAKQLQQSRDVKVIESWYQFMS</sequence>
<dbReference type="EMBL" id="SSHM01000001">
    <property type="protein sequence ID" value="THC80145.1"/>
    <property type="molecule type" value="Genomic_DNA"/>
</dbReference>
<proteinExistence type="predicted"/>
<evidence type="ECO:0000313" key="2">
    <source>
        <dbReference type="EMBL" id="THC80145.1"/>
    </source>
</evidence>
<reference evidence="2 3" key="1">
    <citation type="submission" date="2019-04" db="EMBL/GenBank/DDBJ databases">
        <title>Genome Announcement to Ensure Probiotic Safety of Lactobacillus rhamnosus UBLR-58.</title>
        <authorList>
            <person name="Sulthana A."/>
            <person name="Lakshmi S.G."/>
            <person name="Madempudi R.S."/>
        </authorList>
    </citation>
    <scope>NUCLEOTIDE SEQUENCE [LARGE SCALE GENOMIC DNA]</scope>
    <source>
        <strain evidence="2 3">UBLR-58</strain>
    </source>
</reference>
<evidence type="ECO:0000313" key="1">
    <source>
        <dbReference type="EMBL" id="NZA04302.1"/>
    </source>
</evidence>
<organism evidence="1 4">
    <name type="scientific">Lacticaseibacillus rhamnosus</name>
    <name type="common">Lactobacillus rhamnosus</name>
    <dbReference type="NCBI Taxonomy" id="47715"/>
    <lineage>
        <taxon>Bacteria</taxon>
        <taxon>Bacillati</taxon>
        <taxon>Bacillota</taxon>
        <taxon>Bacilli</taxon>
        <taxon>Lactobacillales</taxon>
        <taxon>Lactobacillaceae</taxon>
        <taxon>Lacticaseibacillus</taxon>
    </lineage>
</organism>
<accession>A0A508Z4R3</accession>
<dbReference type="Proteomes" id="UP000307517">
    <property type="component" value="Unassembled WGS sequence"/>
</dbReference>
<reference evidence="1 4" key="2">
    <citation type="submission" date="2020-07" db="EMBL/GenBank/DDBJ databases">
        <title>Organ Donor 1.</title>
        <authorList>
            <person name="Marsh A.J."/>
            <person name="Azcarate-Peril M.A."/>
        </authorList>
    </citation>
    <scope>NUCLEOTIDE SEQUENCE [LARGE SCALE GENOMIC DNA]</scope>
    <source>
        <strain evidence="1 4">AMC0712</strain>
    </source>
</reference>